<reference evidence="2" key="1">
    <citation type="submission" date="2016-10" db="EMBL/GenBank/DDBJ databases">
        <authorList>
            <person name="Varghese N."/>
            <person name="Submissions S."/>
        </authorList>
    </citation>
    <scope>NUCLEOTIDE SEQUENCE [LARGE SCALE GENOMIC DNA]</scope>
    <source>
        <strain evidence="2">DSM 16471</strain>
    </source>
</reference>
<protein>
    <submittedName>
        <fullName evidence="1">Uncharacterized protein</fullName>
    </submittedName>
</protein>
<evidence type="ECO:0000313" key="2">
    <source>
        <dbReference type="Proteomes" id="UP000198990"/>
    </source>
</evidence>
<sequence>MVAILLSILNSKSSVFYLITTIKERKIKRIVFFMMNTIFDSSK</sequence>
<dbReference type="AlphaFoldDB" id="A0A1H7T6N7"/>
<organism evidence="1 2">
    <name type="scientific">Maribacter orientalis</name>
    <dbReference type="NCBI Taxonomy" id="228957"/>
    <lineage>
        <taxon>Bacteria</taxon>
        <taxon>Pseudomonadati</taxon>
        <taxon>Bacteroidota</taxon>
        <taxon>Flavobacteriia</taxon>
        <taxon>Flavobacteriales</taxon>
        <taxon>Flavobacteriaceae</taxon>
        <taxon>Maribacter</taxon>
    </lineage>
</organism>
<dbReference type="STRING" id="228957.SAMN04488008_105228"/>
<name>A0A1H7T6N7_9FLAO</name>
<proteinExistence type="predicted"/>
<dbReference type="Proteomes" id="UP000198990">
    <property type="component" value="Unassembled WGS sequence"/>
</dbReference>
<keyword evidence="2" id="KW-1185">Reference proteome</keyword>
<gene>
    <name evidence="1" type="ORF">SAMN04488008_105228</name>
</gene>
<dbReference type="EMBL" id="FNZN01000005">
    <property type="protein sequence ID" value="SEL79916.1"/>
    <property type="molecule type" value="Genomic_DNA"/>
</dbReference>
<accession>A0A1H7T6N7</accession>
<evidence type="ECO:0000313" key="1">
    <source>
        <dbReference type="EMBL" id="SEL79916.1"/>
    </source>
</evidence>